<keyword evidence="2 3" id="KW-0802">TPR repeat</keyword>
<dbReference type="PROSITE" id="PS50005">
    <property type="entry name" value="TPR"/>
    <property type="match status" value="3"/>
</dbReference>
<feature type="repeat" description="TPR" evidence="3">
    <location>
        <begin position="35"/>
        <end position="68"/>
    </location>
</feature>
<accession>A0ABW1WD13</accession>
<dbReference type="Proteomes" id="UP001596267">
    <property type="component" value="Unassembled WGS sequence"/>
</dbReference>
<dbReference type="PANTHER" id="PTHR44943:SF8">
    <property type="entry name" value="TPR REPEAT-CONTAINING PROTEIN MJ0263"/>
    <property type="match status" value="1"/>
</dbReference>
<evidence type="ECO:0000256" key="1">
    <source>
        <dbReference type="ARBA" id="ARBA00022737"/>
    </source>
</evidence>
<dbReference type="Gene3D" id="1.25.40.10">
    <property type="entry name" value="Tetratricopeptide repeat domain"/>
    <property type="match status" value="1"/>
</dbReference>
<dbReference type="Pfam" id="PF00515">
    <property type="entry name" value="TPR_1"/>
    <property type="match status" value="1"/>
</dbReference>
<protein>
    <submittedName>
        <fullName evidence="4">Tetratricopeptide repeat protein</fullName>
    </submittedName>
</protein>
<dbReference type="InterPro" id="IPR051685">
    <property type="entry name" value="Ycf3/AcsC/BcsC/TPR_MFPF"/>
</dbReference>
<feature type="repeat" description="TPR" evidence="3">
    <location>
        <begin position="171"/>
        <end position="204"/>
    </location>
</feature>
<name>A0ABW1WD13_9BACL</name>
<dbReference type="SMART" id="SM00028">
    <property type="entry name" value="TPR"/>
    <property type="match status" value="4"/>
</dbReference>
<comment type="caution">
    <text evidence="4">The sequence shown here is derived from an EMBL/GenBank/DDBJ whole genome shotgun (WGS) entry which is preliminary data.</text>
</comment>
<dbReference type="EMBL" id="JBHSTQ010000001">
    <property type="protein sequence ID" value="MFC6385054.1"/>
    <property type="molecule type" value="Genomic_DNA"/>
</dbReference>
<evidence type="ECO:0000313" key="4">
    <source>
        <dbReference type="EMBL" id="MFC6385054.1"/>
    </source>
</evidence>
<dbReference type="RefSeq" id="WP_253053809.1">
    <property type="nucleotide sequence ID" value="NZ_JAMXWN010000005.1"/>
</dbReference>
<proteinExistence type="predicted"/>
<dbReference type="PROSITE" id="PS50293">
    <property type="entry name" value="TPR_REGION"/>
    <property type="match status" value="1"/>
</dbReference>
<evidence type="ECO:0000313" key="5">
    <source>
        <dbReference type="Proteomes" id="UP001596267"/>
    </source>
</evidence>
<evidence type="ECO:0000256" key="3">
    <source>
        <dbReference type="PROSITE-ProRule" id="PRU00339"/>
    </source>
</evidence>
<dbReference type="PANTHER" id="PTHR44943">
    <property type="entry name" value="CELLULOSE SYNTHASE OPERON PROTEIN C"/>
    <property type="match status" value="1"/>
</dbReference>
<dbReference type="Pfam" id="PF13432">
    <property type="entry name" value="TPR_16"/>
    <property type="match status" value="2"/>
</dbReference>
<keyword evidence="5" id="KW-1185">Reference proteome</keyword>
<keyword evidence="1" id="KW-0677">Repeat</keyword>
<dbReference type="SUPFAM" id="SSF48452">
    <property type="entry name" value="TPR-like"/>
    <property type="match status" value="1"/>
</dbReference>
<dbReference type="InterPro" id="IPR011990">
    <property type="entry name" value="TPR-like_helical_dom_sf"/>
</dbReference>
<feature type="repeat" description="TPR" evidence="3">
    <location>
        <begin position="103"/>
        <end position="136"/>
    </location>
</feature>
<sequence length="219" mass="24433">MEHTMEQVQQLIAERKFEQAAKALDLAISEHPEDPAGYTNFGNLLVTMGESPRSFAFFEKALSIDPLYASASFGYGNALFELDRYQEALDRFNEAQKSGLDGGDLFYMIGRSALELGHSGQALAAFQRAVELNDQDLEARFQYALQLARLGDLDTAEQQFHLVIEGDATHADAYYNLGVIAAFQDHNHQAKQYFDRALALNPKHILAANALRTLSEKKD</sequence>
<evidence type="ECO:0000256" key="2">
    <source>
        <dbReference type="ARBA" id="ARBA00022803"/>
    </source>
</evidence>
<reference evidence="5" key="1">
    <citation type="journal article" date="2019" name="Int. J. Syst. Evol. Microbiol.">
        <title>The Global Catalogue of Microorganisms (GCM) 10K type strain sequencing project: providing services to taxonomists for standard genome sequencing and annotation.</title>
        <authorList>
            <consortium name="The Broad Institute Genomics Platform"/>
            <consortium name="The Broad Institute Genome Sequencing Center for Infectious Disease"/>
            <person name="Wu L."/>
            <person name="Ma J."/>
        </authorList>
    </citation>
    <scope>NUCLEOTIDE SEQUENCE [LARGE SCALE GENOMIC DNA]</scope>
    <source>
        <strain evidence="5">CCUG 42001</strain>
    </source>
</reference>
<organism evidence="4 5">
    <name type="scientific">Sporolactobacillus kofuensis</name>
    <dbReference type="NCBI Taxonomy" id="269672"/>
    <lineage>
        <taxon>Bacteria</taxon>
        <taxon>Bacillati</taxon>
        <taxon>Bacillota</taxon>
        <taxon>Bacilli</taxon>
        <taxon>Bacillales</taxon>
        <taxon>Sporolactobacillaceae</taxon>
        <taxon>Sporolactobacillus</taxon>
    </lineage>
</organism>
<dbReference type="InterPro" id="IPR019734">
    <property type="entry name" value="TPR_rpt"/>
</dbReference>
<gene>
    <name evidence="4" type="ORF">ACFP7A_00430</name>
</gene>